<dbReference type="InterPro" id="IPR007599">
    <property type="entry name" value="DER1"/>
</dbReference>
<gene>
    <name evidence="9" type="ORF">D9613_008729</name>
</gene>
<dbReference type="GO" id="GO:0005789">
    <property type="term" value="C:endoplasmic reticulum membrane"/>
    <property type="evidence" value="ECO:0007669"/>
    <property type="project" value="UniProtKB-SubCell"/>
</dbReference>
<evidence type="ECO:0000256" key="7">
    <source>
        <dbReference type="RuleBase" id="RU363059"/>
    </source>
</evidence>
<dbReference type="Proteomes" id="UP000521872">
    <property type="component" value="Unassembled WGS sequence"/>
</dbReference>
<comment type="caution">
    <text evidence="9">The sequence shown here is derived from an EMBL/GenBank/DDBJ whole genome shotgun (WGS) entry which is preliminary data.</text>
</comment>
<comment type="subcellular location">
    <subcellularLocation>
        <location evidence="1 7">Endoplasmic reticulum membrane</location>
        <topology evidence="1 7">Multi-pass membrane protein</topology>
    </subcellularLocation>
</comment>
<keyword evidence="10" id="KW-1185">Reference proteome</keyword>
<comment type="similarity">
    <text evidence="2 7">Belongs to the derlin family.</text>
</comment>
<protein>
    <recommendedName>
        <fullName evidence="7">Derlin</fullName>
    </recommendedName>
</protein>
<evidence type="ECO:0000256" key="5">
    <source>
        <dbReference type="ARBA" id="ARBA00022989"/>
    </source>
</evidence>
<dbReference type="GO" id="GO:0006950">
    <property type="term" value="P:response to stress"/>
    <property type="evidence" value="ECO:0007669"/>
    <property type="project" value="UniProtKB-ARBA"/>
</dbReference>
<keyword evidence="6" id="KW-0472">Membrane</keyword>
<evidence type="ECO:0000256" key="4">
    <source>
        <dbReference type="ARBA" id="ARBA00022824"/>
    </source>
</evidence>
<keyword evidence="5" id="KW-1133">Transmembrane helix</keyword>
<comment type="function">
    <text evidence="7">May be involved in the degradation of misfolded endoplasmic reticulum (ER) luminal proteins.</text>
</comment>
<dbReference type="Pfam" id="PF04511">
    <property type="entry name" value="DER1"/>
    <property type="match status" value="1"/>
</dbReference>
<organism evidence="9 10">
    <name type="scientific">Agrocybe pediades</name>
    <dbReference type="NCBI Taxonomy" id="84607"/>
    <lineage>
        <taxon>Eukaryota</taxon>
        <taxon>Fungi</taxon>
        <taxon>Dikarya</taxon>
        <taxon>Basidiomycota</taxon>
        <taxon>Agaricomycotina</taxon>
        <taxon>Agaricomycetes</taxon>
        <taxon>Agaricomycetidae</taxon>
        <taxon>Agaricales</taxon>
        <taxon>Agaricineae</taxon>
        <taxon>Strophariaceae</taxon>
        <taxon>Agrocybe</taxon>
    </lineage>
</organism>
<keyword evidence="3" id="KW-0812">Transmembrane</keyword>
<name>A0A8H4QU90_9AGAR</name>
<reference evidence="9 10" key="1">
    <citation type="submission" date="2019-12" db="EMBL/GenBank/DDBJ databases">
        <authorList>
            <person name="Floudas D."/>
            <person name="Bentzer J."/>
            <person name="Ahren D."/>
            <person name="Johansson T."/>
            <person name="Persson P."/>
            <person name="Tunlid A."/>
        </authorList>
    </citation>
    <scope>NUCLEOTIDE SEQUENCE [LARGE SCALE GENOMIC DNA]</scope>
    <source>
        <strain evidence="9 10">CBS 102.39</strain>
    </source>
</reference>
<proteinExistence type="inferred from homology"/>
<dbReference type="AlphaFoldDB" id="A0A8H4QU90"/>
<evidence type="ECO:0000256" key="2">
    <source>
        <dbReference type="ARBA" id="ARBA00008917"/>
    </source>
</evidence>
<dbReference type="EMBL" id="JAACJL010000031">
    <property type="protein sequence ID" value="KAF4616956.1"/>
    <property type="molecule type" value="Genomic_DNA"/>
</dbReference>
<sequence>MHCSHRALLFIEQRSKEPLVLVLITSSTEQPVNMDQIMVEVKKIPPVTKFLCASSLVVTFRVILNMLPLHNVLFMPSLTFGKLRLWTLHTSFFLGRTDLYYIVEFFMLYRSANDLESKSYFNRSSDLAWQLFWACWCIIPADAPRRPVRTRNAAKRGLEFVADPEFANGAKRPKPTWTTELVPRQPR</sequence>
<evidence type="ECO:0000256" key="1">
    <source>
        <dbReference type="ARBA" id="ARBA00004477"/>
    </source>
</evidence>
<dbReference type="PANTHER" id="PTHR11009">
    <property type="entry name" value="DER1-LIKE PROTEIN, DERLIN"/>
    <property type="match status" value="1"/>
</dbReference>
<feature type="region of interest" description="Disordered" evidence="8">
    <location>
        <begin position="167"/>
        <end position="187"/>
    </location>
</feature>
<evidence type="ECO:0000256" key="3">
    <source>
        <dbReference type="ARBA" id="ARBA00022692"/>
    </source>
</evidence>
<evidence type="ECO:0000313" key="9">
    <source>
        <dbReference type="EMBL" id="KAF4616956.1"/>
    </source>
</evidence>
<accession>A0A8H4QU90</accession>
<keyword evidence="4 7" id="KW-0256">Endoplasmic reticulum</keyword>
<evidence type="ECO:0000256" key="8">
    <source>
        <dbReference type="SAM" id="MobiDB-lite"/>
    </source>
</evidence>
<evidence type="ECO:0000313" key="10">
    <source>
        <dbReference type="Proteomes" id="UP000521872"/>
    </source>
</evidence>
<evidence type="ECO:0000256" key="6">
    <source>
        <dbReference type="ARBA" id="ARBA00023136"/>
    </source>
</evidence>